<keyword evidence="1" id="KW-0472">Membrane</keyword>
<evidence type="ECO:0000313" key="2">
    <source>
        <dbReference type="EMBL" id="OWA52942.1"/>
    </source>
</evidence>
<dbReference type="OrthoDB" id="10014237at2759"/>
<comment type="caution">
    <text evidence="2">The sequence shown here is derived from an EMBL/GenBank/DDBJ whole genome shotgun (WGS) entry which is preliminary data.</text>
</comment>
<dbReference type="Proteomes" id="UP000192578">
    <property type="component" value="Unassembled WGS sequence"/>
</dbReference>
<dbReference type="AlphaFoldDB" id="A0A9X6RMI5"/>
<name>A0A9X6RMI5_HYPEX</name>
<sequence>MAALLTVNGGKSQELIPKNRWTEHDHDHSQQVLNSLHCRERMQSKQPKTPNMDMANSIYEKLPAFTDIFDEETFYITAIAVVIGAFLAAFIMSRFVKLDVSDY</sequence>
<reference evidence="3" key="1">
    <citation type="submission" date="2017-01" db="EMBL/GenBank/DDBJ databases">
        <title>Comparative genomics of anhydrobiosis in the tardigrade Hypsibius dujardini.</title>
        <authorList>
            <person name="Yoshida Y."/>
            <person name="Koutsovoulos G."/>
            <person name="Laetsch D."/>
            <person name="Stevens L."/>
            <person name="Kumar S."/>
            <person name="Horikawa D."/>
            <person name="Ishino K."/>
            <person name="Komine S."/>
            <person name="Tomita M."/>
            <person name="Blaxter M."/>
            <person name="Arakawa K."/>
        </authorList>
    </citation>
    <scope>NUCLEOTIDE SEQUENCE [LARGE SCALE GENOMIC DNA]</scope>
    <source>
        <strain evidence="3">Z151</strain>
    </source>
</reference>
<keyword evidence="3" id="KW-1185">Reference proteome</keyword>
<protein>
    <submittedName>
        <fullName evidence="2">Uncharacterized protein</fullName>
    </submittedName>
</protein>
<dbReference type="EMBL" id="MTYJ01000294">
    <property type="protein sequence ID" value="OWA52942.1"/>
    <property type="molecule type" value="Genomic_DNA"/>
</dbReference>
<feature type="transmembrane region" description="Helical" evidence="1">
    <location>
        <begin position="74"/>
        <end position="96"/>
    </location>
</feature>
<accession>A0A9X6RMI5</accession>
<proteinExistence type="predicted"/>
<evidence type="ECO:0000256" key="1">
    <source>
        <dbReference type="SAM" id="Phobius"/>
    </source>
</evidence>
<keyword evidence="1" id="KW-1133">Transmembrane helix</keyword>
<evidence type="ECO:0000313" key="3">
    <source>
        <dbReference type="Proteomes" id="UP000192578"/>
    </source>
</evidence>
<organism evidence="2 3">
    <name type="scientific">Hypsibius exemplaris</name>
    <name type="common">Freshwater tardigrade</name>
    <dbReference type="NCBI Taxonomy" id="2072580"/>
    <lineage>
        <taxon>Eukaryota</taxon>
        <taxon>Metazoa</taxon>
        <taxon>Ecdysozoa</taxon>
        <taxon>Tardigrada</taxon>
        <taxon>Eutardigrada</taxon>
        <taxon>Parachela</taxon>
        <taxon>Hypsibioidea</taxon>
        <taxon>Hypsibiidae</taxon>
        <taxon>Hypsibius</taxon>
    </lineage>
</organism>
<keyword evidence="1" id="KW-0812">Transmembrane</keyword>
<gene>
    <name evidence="2" type="ORF">BV898_17384</name>
</gene>